<dbReference type="AlphaFoldDB" id="A0AAV0VEJ4"/>
<evidence type="ECO:0000256" key="3">
    <source>
        <dbReference type="ARBA" id="ARBA00022448"/>
    </source>
</evidence>
<dbReference type="PANTHER" id="PTHR12363:SF33">
    <property type="entry name" value="IMPORTIN-13"/>
    <property type="match status" value="1"/>
</dbReference>
<dbReference type="EMBL" id="CANTFM010002659">
    <property type="protein sequence ID" value="CAI5747012.1"/>
    <property type="molecule type" value="Genomic_DNA"/>
</dbReference>
<gene>
    <name evidence="7" type="ORF">PDE001_LOCUS11947</name>
</gene>
<protein>
    <recommendedName>
        <fullName evidence="6">Importin N-terminal domain-containing protein</fullName>
    </recommendedName>
</protein>
<comment type="caution">
    <text evidence="7">The sequence shown here is derived from an EMBL/GenBank/DDBJ whole genome shotgun (WGS) entry which is preliminary data.</text>
</comment>
<dbReference type="Pfam" id="PF24140">
    <property type="entry name" value="TPR_TNPO3_IPO13_3rd"/>
    <property type="match status" value="1"/>
</dbReference>
<dbReference type="InterPro" id="IPR011989">
    <property type="entry name" value="ARM-like"/>
</dbReference>
<evidence type="ECO:0000313" key="8">
    <source>
        <dbReference type="Proteomes" id="UP001162029"/>
    </source>
</evidence>
<dbReference type="SUPFAM" id="SSF48371">
    <property type="entry name" value="ARM repeat"/>
    <property type="match status" value="1"/>
</dbReference>
<organism evidence="7 8">
    <name type="scientific">Peronospora destructor</name>
    <dbReference type="NCBI Taxonomy" id="86335"/>
    <lineage>
        <taxon>Eukaryota</taxon>
        <taxon>Sar</taxon>
        <taxon>Stramenopiles</taxon>
        <taxon>Oomycota</taxon>
        <taxon>Peronosporomycetes</taxon>
        <taxon>Peronosporales</taxon>
        <taxon>Peronosporaceae</taxon>
        <taxon>Peronospora</taxon>
    </lineage>
</organism>
<sequence length="982" mass="107573">MAENPLPMVLRSLQALYGMEGSTRQQEANEFLNNFAVSDTAWSVGLQLLQDETLALPPEALFFAANMVHNKARREWVRLSAEQKAGLKTSLQTVIQALQSGSRLEYHQGPLASKLCAIYAVAMISSPDECKSLLLQLLTSCSARGDAGEIAFLLAFSRCVCEEMEEAELAFIAKDTMEVHLSVLSGDLVALTGKIILIREDQDSRVAALQEKAFACLNVWIRRAGLSLSSLYSKDKAVLLRLLDALQTKSRHLQVCAEILTKLITVVSYPTPAYLEMTLLVVAQGLLKTRVTCESAIGAEEEEVSHVLTDVISTFCETYADWILEGVHPEKSTALGELMLYLGSQPRRQIASLTLEFWMVIQDKPVASRLWFYQHDAFVHLFDVMLKQCSFPPGNAEDIDELEHDDLNAFRSGFQGVSDAFIAIFSLLKAEYLACLLPVLSAASSKWQSVEVALFAVSTVADEIKKMLSNTSASALHQANLESMILQVLQAILVSTASAHPLVITTASRLLGQFAGWINKWALAARAFDTIEAVLQYLTGALGLESSCINAAKSFMQVATSCKSCLIEMQPGFLVASVQHFGGASGQKAMPIEGRLLVVEGIIRVAAVSMNCSAILQTVLNDSLLRLDQVLVATRSEDMVSSTLVCNELHVLGKVIRFLDAPDDAAGGKAVTAWAVQQIWSHLDLIAPRFEMDEAVMTALFELYGWCLQSVRDNMAPQLGGIATLIVRVFEERHFVAPLECASVAVDVFGKNANAEIVDSFRGLMGALSQSAFRFFTTHSLAESPEMLRSFFELAYRFLLFCPAAVLTAAEFSVLVELSLACLSNQDRASTNAVLMFLTFLLNESTNKLAPFTAVINAIVLDVGQTEKWLDSLIGALASKSPSALYESLSKLLYALLTGFTSNERVRATLMQSLACDALGIAELQPTDRQQVLLSWLSLAAEPSRYSERRFRGLCSDFAKVCRKELTADTLHSIELSNYNTK</sequence>
<evidence type="ECO:0000256" key="4">
    <source>
        <dbReference type="ARBA" id="ARBA00022927"/>
    </source>
</evidence>
<dbReference type="GO" id="GO:0031267">
    <property type="term" value="F:small GTPase binding"/>
    <property type="evidence" value="ECO:0007669"/>
    <property type="project" value="InterPro"/>
</dbReference>
<dbReference type="Proteomes" id="UP001162029">
    <property type="component" value="Unassembled WGS sequence"/>
</dbReference>
<evidence type="ECO:0000259" key="6">
    <source>
        <dbReference type="Pfam" id="PF03810"/>
    </source>
</evidence>
<dbReference type="Pfam" id="PF03810">
    <property type="entry name" value="IBN_N"/>
    <property type="match status" value="1"/>
</dbReference>
<evidence type="ECO:0000313" key="7">
    <source>
        <dbReference type="EMBL" id="CAI5747012.1"/>
    </source>
</evidence>
<keyword evidence="3" id="KW-0813">Transport</keyword>
<name>A0AAV0VEJ4_9STRA</name>
<keyword evidence="4" id="KW-0653">Protein transport</keyword>
<dbReference type="InterPro" id="IPR051345">
    <property type="entry name" value="Importin_beta-like_NTR"/>
</dbReference>
<dbReference type="GO" id="GO:0005634">
    <property type="term" value="C:nucleus"/>
    <property type="evidence" value="ECO:0007669"/>
    <property type="project" value="UniProtKB-SubCell"/>
</dbReference>
<accession>A0AAV0VEJ4</accession>
<keyword evidence="5" id="KW-0539">Nucleus</keyword>
<evidence type="ECO:0000256" key="5">
    <source>
        <dbReference type="ARBA" id="ARBA00023242"/>
    </source>
</evidence>
<reference evidence="7" key="1">
    <citation type="submission" date="2022-12" db="EMBL/GenBank/DDBJ databases">
        <authorList>
            <person name="Webb A."/>
        </authorList>
    </citation>
    <scope>NUCLEOTIDE SEQUENCE</scope>
    <source>
        <strain evidence="7">Pd1</strain>
    </source>
</reference>
<dbReference type="InterPro" id="IPR057942">
    <property type="entry name" value="TPR_TNPO3_IPO13_3rd"/>
</dbReference>
<comment type="subcellular location">
    <subcellularLocation>
        <location evidence="1">Nucleus</location>
    </subcellularLocation>
</comment>
<proteinExistence type="inferred from homology"/>
<evidence type="ECO:0000256" key="2">
    <source>
        <dbReference type="ARBA" id="ARBA00007991"/>
    </source>
</evidence>
<dbReference type="GO" id="GO:0005737">
    <property type="term" value="C:cytoplasm"/>
    <property type="evidence" value="ECO:0007669"/>
    <property type="project" value="TreeGrafter"/>
</dbReference>
<dbReference type="InterPro" id="IPR001494">
    <property type="entry name" value="Importin-beta_N"/>
</dbReference>
<dbReference type="PANTHER" id="PTHR12363">
    <property type="entry name" value="TRANSPORTIN 3 AND IMPORTIN 13"/>
    <property type="match status" value="1"/>
</dbReference>
<dbReference type="GO" id="GO:0006606">
    <property type="term" value="P:protein import into nucleus"/>
    <property type="evidence" value="ECO:0007669"/>
    <property type="project" value="TreeGrafter"/>
</dbReference>
<keyword evidence="8" id="KW-1185">Reference proteome</keyword>
<evidence type="ECO:0000256" key="1">
    <source>
        <dbReference type="ARBA" id="ARBA00004123"/>
    </source>
</evidence>
<dbReference type="Gene3D" id="1.25.10.10">
    <property type="entry name" value="Leucine-rich Repeat Variant"/>
    <property type="match status" value="1"/>
</dbReference>
<feature type="domain" description="Importin N-terminal" evidence="6">
    <location>
        <begin position="28"/>
        <end position="95"/>
    </location>
</feature>
<dbReference type="InterPro" id="IPR016024">
    <property type="entry name" value="ARM-type_fold"/>
</dbReference>
<comment type="similarity">
    <text evidence="2">Belongs to the importin beta family.</text>
</comment>